<accession>A0ACB8SW11</accession>
<protein>
    <submittedName>
        <fullName evidence="1">Uncharacterized protein</fullName>
    </submittedName>
</protein>
<name>A0ACB8SW11_9AGAM</name>
<organism evidence="1 2">
    <name type="scientific">Artomyces pyxidatus</name>
    <dbReference type="NCBI Taxonomy" id="48021"/>
    <lineage>
        <taxon>Eukaryota</taxon>
        <taxon>Fungi</taxon>
        <taxon>Dikarya</taxon>
        <taxon>Basidiomycota</taxon>
        <taxon>Agaricomycotina</taxon>
        <taxon>Agaricomycetes</taxon>
        <taxon>Russulales</taxon>
        <taxon>Auriscalpiaceae</taxon>
        <taxon>Artomyces</taxon>
    </lineage>
</organism>
<proteinExistence type="predicted"/>
<comment type="caution">
    <text evidence="1">The sequence shown here is derived from an EMBL/GenBank/DDBJ whole genome shotgun (WGS) entry which is preliminary data.</text>
</comment>
<evidence type="ECO:0000313" key="1">
    <source>
        <dbReference type="EMBL" id="KAI0059871.1"/>
    </source>
</evidence>
<reference evidence="1" key="2">
    <citation type="journal article" date="2022" name="New Phytol.">
        <title>Evolutionary transition to the ectomycorrhizal habit in the genomes of a hyperdiverse lineage of mushroom-forming fungi.</title>
        <authorList>
            <person name="Looney B."/>
            <person name="Miyauchi S."/>
            <person name="Morin E."/>
            <person name="Drula E."/>
            <person name="Courty P.E."/>
            <person name="Kohler A."/>
            <person name="Kuo A."/>
            <person name="LaButti K."/>
            <person name="Pangilinan J."/>
            <person name="Lipzen A."/>
            <person name="Riley R."/>
            <person name="Andreopoulos W."/>
            <person name="He G."/>
            <person name="Johnson J."/>
            <person name="Nolan M."/>
            <person name="Tritt A."/>
            <person name="Barry K.W."/>
            <person name="Grigoriev I.V."/>
            <person name="Nagy L.G."/>
            <person name="Hibbett D."/>
            <person name="Henrissat B."/>
            <person name="Matheny P.B."/>
            <person name="Labbe J."/>
            <person name="Martin F.M."/>
        </authorList>
    </citation>
    <scope>NUCLEOTIDE SEQUENCE</scope>
    <source>
        <strain evidence="1">HHB10654</strain>
    </source>
</reference>
<gene>
    <name evidence="1" type="ORF">BV25DRAFT_1037883</name>
</gene>
<dbReference type="Proteomes" id="UP000814140">
    <property type="component" value="Unassembled WGS sequence"/>
</dbReference>
<evidence type="ECO:0000313" key="2">
    <source>
        <dbReference type="Proteomes" id="UP000814140"/>
    </source>
</evidence>
<dbReference type="EMBL" id="MU277223">
    <property type="protein sequence ID" value="KAI0059871.1"/>
    <property type="molecule type" value="Genomic_DNA"/>
</dbReference>
<sequence>MHWHGECLPLECTASASRDVCPVFVPHTKDATFSAHFLSPHDARRTSHTQSYVAILSSIVPRDPAHHSPHIQEARGAVSPGIPGSRTVNVGTARKKGAGWNGLGGKRRAGERLSTSHRVPQGELALNSRRCGVPHRTDTVAGEAVYAVRSCSTVVLRQYELPRSHWRCACVECAQRIGVCETLYFDPEASMSLLLQTLKASRRSMHDVPTCSMSP</sequence>
<reference evidence="1" key="1">
    <citation type="submission" date="2021-03" db="EMBL/GenBank/DDBJ databases">
        <authorList>
            <consortium name="DOE Joint Genome Institute"/>
            <person name="Ahrendt S."/>
            <person name="Looney B.P."/>
            <person name="Miyauchi S."/>
            <person name="Morin E."/>
            <person name="Drula E."/>
            <person name="Courty P.E."/>
            <person name="Chicoki N."/>
            <person name="Fauchery L."/>
            <person name="Kohler A."/>
            <person name="Kuo A."/>
            <person name="Labutti K."/>
            <person name="Pangilinan J."/>
            <person name="Lipzen A."/>
            <person name="Riley R."/>
            <person name="Andreopoulos W."/>
            <person name="He G."/>
            <person name="Johnson J."/>
            <person name="Barry K.W."/>
            <person name="Grigoriev I.V."/>
            <person name="Nagy L."/>
            <person name="Hibbett D."/>
            <person name="Henrissat B."/>
            <person name="Matheny P.B."/>
            <person name="Labbe J."/>
            <person name="Martin F."/>
        </authorList>
    </citation>
    <scope>NUCLEOTIDE SEQUENCE</scope>
    <source>
        <strain evidence="1">HHB10654</strain>
    </source>
</reference>
<keyword evidence="2" id="KW-1185">Reference proteome</keyword>